<gene>
    <name evidence="1" type="ORF">GGI48_08590</name>
</gene>
<dbReference type="EMBL" id="CP060201">
    <property type="protein sequence ID" value="QNH79205.1"/>
    <property type="molecule type" value="Genomic_DNA"/>
</dbReference>
<organism evidence="1 2">
    <name type="scientific">Pseudomonas protegens</name>
    <dbReference type="NCBI Taxonomy" id="380021"/>
    <lineage>
        <taxon>Bacteria</taxon>
        <taxon>Pseudomonadati</taxon>
        <taxon>Pseudomonadota</taxon>
        <taxon>Gammaproteobacteria</taxon>
        <taxon>Pseudomonadales</taxon>
        <taxon>Pseudomonadaceae</taxon>
        <taxon>Pseudomonas</taxon>
    </lineage>
</organism>
<proteinExistence type="predicted"/>
<accession>A0A7G8YU58</accession>
<name>A0A7G8YU58_9PSED</name>
<protein>
    <submittedName>
        <fullName evidence="1">Uncharacterized protein</fullName>
    </submittedName>
</protein>
<dbReference type="RefSeq" id="WP_128573215.1">
    <property type="nucleotide sequence ID" value="NZ_CP060201.1"/>
</dbReference>
<evidence type="ECO:0000313" key="2">
    <source>
        <dbReference type="Proteomes" id="UP000515277"/>
    </source>
</evidence>
<sequence length="95" mass="10084">MAAGIEVYSPEGILCMDGTGRYARIIDIVVMAVAGYSGSRTYNDISENDLDFVFFQGGNAVVSVSKAGRTISWGVADSYYFGAFSGAAMLIVVSY</sequence>
<dbReference type="AlphaFoldDB" id="A0A7G8YU58"/>
<reference evidence="2" key="1">
    <citation type="journal article" date="2020" name="Microbiol. Resour. Announc.">
        <title>Complete genome sequences of four natural Pseudomonas isolates that catabolize a wide range of aromatic compounds relevant to lignin valorization.</title>
        <authorList>
            <person name="Hatmaker E.A."/>
            <person name="Presley G."/>
            <person name="Cannon O."/>
            <person name="Guss A.M."/>
            <person name="Elkins J.G."/>
        </authorList>
    </citation>
    <scope>NUCLEOTIDE SEQUENCE [LARGE SCALE GENOMIC DNA]</scope>
    <source>
        <strain evidence="2">H1F5C</strain>
    </source>
</reference>
<dbReference type="Proteomes" id="UP000515277">
    <property type="component" value="Chromosome"/>
</dbReference>
<evidence type="ECO:0000313" key="1">
    <source>
        <dbReference type="EMBL" id="QNH79205.1"/>
    </source>
</evidence>